<feature type="transmembrane region" description="Helical" evidence="1">
    <location>
        <begin position="20"/>
        <end position="41"/>
    </location>
</feature>
<dbReference type="EMBL" id="WJJP01000764">
    <property type="protein sequence ID" value="MBD3327618.1"/>
    <property type="molecule type" value="Genomic_DNA"/>
</dbReference>
<proteinExistence type="predicted"/>
<evidence type="ECO:0000313" key="2">
    <source>
        <dbReference type="EMBL" id="MBD3327618.1"/>
    </source>
</evidence>
<dbReference type="Proteomes" id="UP000649604">
    <property type="component" value="Unassembled WGS sequence"/>
</dbReference>
<evidence type="ECO:0000256" key="1">
    <source>
        <dbReference type="SAM" id="Phobius"/>
    </source>
</evidence>
<reference evidence="2" key="1">
    <citation type="submission" date="2019-11" db="EMBL/GenBank/DDBJ databases">
        <title>Microbial mats filling the niche in hypersaline microbial mats.</title>
        <authorList>
            <person name="Wong H.L."/>
            <person name="Macleod F.I."/>
            <person name="White R.A. III"/>
            <person name="Burns B.P."/>
        </authorList>
    </citation>
    <scope>NUCLEOTIDE SEQUENCE</scope>
    <source>
        <strain evidence="2">Rbin_158</strain>
    </source>
</reference>
<organism evidence="2 3">
    <name type="scientific">candidate division KSB3 bacterium</name>
    <dbReference type="NCBI Taxonomy" id="2044937"/>
    <lineage>
        <taxon>Bacteria</taxon>
        <taxon>candidate division KSB3</taxon>
    </lineage>
</organism>
<evidence type="ECO:0000313" key="3">
    <source>
        <dbReference type="Proteomes" id="UP000649604"/>
    </source>
</evidence>
<dbReference type="AlphaFoldDB" id="A0A9D5K0N4"/>
<keyword evidence="1" id="KW-0472">Membrane</keyword>
<name>A0A9D5K0N4_9BACT</name>
<keyword evidence="1" id="KW-0812">Transmembrane</keyword>
<protein>
    <submittedName>
        <fullName evidence="2">Prepilin-type N-terminal cleavage/methylation domain-containing protein</fullName>
    </submittedName>
</protein>
<sequence>MRVPSRRAQRLQGNPGFTLVEVLVSVTILTIVLAMVFTAFMHTRKIALRHQLDMDIMQHARIGLNEMARTIRMIGYGRDIRKGQAALIEVAPFQIIFTANLDEQLAPADREAALPPGASLPLYDATTYVTPMQNYTTGAETYRWTLDTNGDGIVDHLDTNDNPEEKNTPQNLHDMVLIREVNGKADGQVTTGIRGPYDAYGEPTFLPPLFQYWLLEPDHSFSLLGDTNEDGQLTGDERYFRSITSQVVLRKIRRIRITVTAESDRPDPLNRAEYRSIQISSEVTLRNMEHK</sequence>
<dbReference type="Pfam" id="PF07963">
    <property type="entry name" value="N_methyl"/>
    <property type="match status" value="1"/>
</dbReference>
<gene>
    <name evidence="2" type="ORF">GF339_23750</name>
</gene>
<keyword evidence="1" id="KW-1133">Transmembrane helix</keyword>
<comment type="caution">
    <text evidence="2">The sequence shown here is derived from an EMBL/GenBank/DDBJ whole genome shotgun (WGS) entry which is preliminary data.</text>
</comment>
<dbReference type="NCBIfam" id="TIGR02532">
    <property type="entry name" value="IV_pilin_GFxxxE"/>
    <property type="match status" value="1"/>
</dbReference>
<dbReference type="InterPro" id="IPR012902">
    <property type="entry name" value="N_methyl_site"/>
</dbReference>
<accession>A0A9D5K0N4</accession>